<name>A0A8T0QWB7_PANVG</name>
<dbReference type="AlphaFoldDB" id="A0A8T0QWB7"/>
<keyword evidence="2" id="KW-1185">Reference proteome</keyword>
<evidence type="ECO:0000313" key="2">
    <source>
        <dbReference type="Proteomes" id="UP000823388"/>
    </source>
</evidence>
<protein>
    <submittedName>
        <fullName evidence="1">Uncharacterized protein</fullName>
    </submittedName>
</protein>
<evidence type="ECO:0000313" key="1">
    <source>
        <dbReference type="EMBL" id="KAG2577557.1"/>
    </source>
</evidence>
<accession>A0A8T0QWB7</accession>
<comment type="caution">
    <text evidence="1">The sequence shown here is derived from an EMBL/GenBank/DDBJ whole genome shotgun (WGS) entry which is preliminary data.</text>
</comment>
<reference evidence="1" key="1">
    <citation type="submission" date="2020-05" db="EMBL/GenBank/DDBJ databases">
        <title>WGS assembly of Panicum virgatum.</title>
        <authorList>
            <person name="Lovell J.T."/>
            <person name="Jenkins J."/>
            <person name="Shu S."/>
            <person name="Juenger T.E."/>
            <person name="Schmutz J."/>
        </authorList>
    </citation>
    <scope>NUCLEOTIDE SEQUENCE</scope>
    <source>
        <strain evidence="1">AP13</strain>
    </source>
</reference>
<dbReference type="EMBL" id="CM029048">
    <property type="protein sequence ID" value="KAG2577557.1"/>
    <property type="molecule type" value="Genomic_DNA"/>
</dbReference>
<dbReference type="Proteomes" id="UP000823388">
    <property type="component" value="Chromosome 6N"/>
</dbReference>
<sequence>MDRSWMRKAKRDTAYEDGFEQFLAFAYRDIPQDSYTTWVHHGENYERPIDPFVDVPNITGILGTSGPVQDDQHGESDSMQELLQAALGMAATMSEGGVDDFHAYMAGHKNHLQL</sequence>
<proteinExistence type="predicted"/>
<organism evidence="1 2">
    <name type="scientific">Panicum virgatum</name>
    <name type="common">Blackwell switchgrass</name>
    <dbReference type="NCBI Taxonomy" id="38727"/>
    <lineage>
        <taxon>Eukaryota</taxon>
        <taxon>Viridiplantae</taxon>
        <taxon>Streptophyta</taxon>
        <taxon>Embryophyta</taxon>
        <taxon>Tracheophyta</taxon>
        <taxon>Spermatophyta</taxon>
        <taxon>Magnoliopsida</taxon>
        <taxon>Liliopsida</taxon>
        <taxon>Poales</taxon>
        <taxon>Poaceae</taxon>
        <taxon>PACMAD clade</taxon>
        <taxon>Panicoideae</taxon>
        <taxon>Panicodae</taxon>
        <taxon>Paniceae</taxon>
        <taxon>Panicinae</taxon>
        <taxon>Panicum</taxon>
        <taxon>Panicum sect. Hiantes</taxon>
    </lineage>
</organism>
<gene>
    <name evidence="1" type="ORF">PVAP13_6NG208206</name>
</gene>